<dbReference type="OrthoDB" id="2585655at2759"/>
<keyword evidence="4 5" id="KW-0472">Membrane</keyword>
<feature type="transmembrane region" description="Helical" evidence="5">
    <location>
        <begin position="73"/>
        <end position="93"/>
    </location>
</feature>
<keyword evidence="8" id="KW-1185">Reference proteome</keyword>
<evidence type="ECO:0000256" key="3">
    <source>
        <dbReference type="ARBA" id="ARBA00022989"/>
    </source>
</evidence>
<feature type="transmembrane region" description="Helical" evidence="5">
    <location>
        <begin position="113"/>
        <end position="132"/>
    </location>
</feature>
<dbReference type="GeneID" id="8100299"/>
<dbReference type="VEuPathDB" id="FungiDB:TSTA_125200"/>
<dbReference type="RefSeq" id="XP_002482795.1">
    <property type="nucleotide sequence ID" value="XM_002482750.1"/>
</dbReference>
<name>B8MCI7_TALSN</name>
<dbReference type="Proteomes" id="UP000001745">
    <property type="component" value="Unassembled WGS sequence"/>
</dbReference>
<feature type="transmembrane region" description="Helical" evidence="5">
    <location>
        <begin position="202"/>
        <end position="222"/>
    </location>
</feature>
<keyword evidence="3 5" id="KW-1133">Transmembrane helix</keyword>
<dbReference type="Gene3D" id="1.20.1250.20">
    <property type="entry name" value="MFS general substrate transporter like domains"/>
    <property type="match status" value="1"/>
</dbReference>
<feature type="transmembrane region" description="Helical" evidence="5">
    <location>
        <begin position="380"/>
        <end position="401"/>
    </location>
</feature>
<dbReference type="GO" id="GO:0022857">
    <property type="term" value="F:transmembrane transporter activity"/>
    <property type="evidence" value="ECO:0007669"/>
    <property type="project" value="InterPro"/>
</dbReference>
<feature type="transmembrane region" description="Helical" evidence="5">
    <location>
        <begin position="228"/>
        <end position="248"/>
    </location>
</feature>
<dbReference type="InterPro" id="IPR036259">
    <property type="entry name" value="MFS_trans_sf"/>
</dbReference>
<feature type="transmembrane region" description="Helical" evidence="5">
    <location>
        <begin position="139"/>
        <end position="157"/>
    </location>
</feature>
<organism evidence="7 8">
    <name type="scientific">Talaromyces stipitatus (strain ATCC 10500 / CBS 375.48 / QM 6759 / NRRL 1006)</name>
    <name type="common">Penicillium stipitatum</name>
    <dbReference type="NCBI Taxonomy" id="441959"/>
    <lineage>
        <taxon>Eukaryota</taxon>
        <taxon>Fungi</taxon>
        <taxon>Dikarya</taxon>
        <taxon>Ascomycota</taxon>
        <taxon>Pezizomycotina</taxon>
        <taxon>Eurotiomycetes</taxon>
        <taxon>Eurotiomycetidae</taxon>
        <taxon>Eurotiales</taxon>
        <taxon>Trichocomaceae</taxon>
        <taxon>Talaromyces</taxon>
        <taxon>Talaromyces sect. Talaromyces</taxon>
    </lineage>
</organism>
<dbReference type="eggNOG" id="KOG0255">
    <property type="taxonomic scope" value="Eukaryota"/>
</dbReference>
<dbReference type="Pfam" id="PF07690">
    <property type="entry name" value="MFS_1"/>
    <property type="match status" value="1"/>
</dbReference>
<reference evidence="8" key="1">
    <citation type="journal article" date="2015" name="Genome Announc.">
        <title>Genome sequence of the AIDS-associated pathogen Penicillium marneffei (ATCC18224) and its near taxonomic relative Talaromyces stipitatus (ATCC10500).</title>
        <authorList>
            <person name="Nierman W.C."/>
            <person name="Fedorova-Abrams N.D."/>
            <person name="Andrianopoulos A."/>
        </authorList>
    </citation>
    <scope>NUCLEOTIDE SEQUENCE [LARGE SCALE GENOMIC DNA]</scope>
    <source>
        <strain evidence="8">ATCC 10500 / CBS 375.48 / QM 6759 / NRRL 1006</strain>
    </source>
</reference>
<dbReference type="GO" id="GO:0005886">
    <property type="term" value="C:plasma membrane"/>
    <property type="evidence" value="ECO:0007669"/>
    <property type="project" value="TreeGrafter"/>
</dbReference>
<evidence type="ECO:0000313" key="7">
    <source>
        <dbReference type="EMBL" id="EED18803.1"/>
    </source>
</evidence>
<sequence length="551" mass="61975">MPFGILECKKMELVPGTAILGDKESTDPPPEYAHIPRDQLKHGTGKFSHIILVPQPSDSPNDPLNWPQWQKELILLIIGLSASVVGAFGPMLSPGFVQVSAELNITVETLSQATAWLILTLGLCVFFMNPLAKVYGKRPIYLLASVVMLVTSCWGAASKDYPSFLASRVVSAIGMAPYEILVLATIKDIYFVHERGTRIAVWNLFLMCGIAGGAMISGYIIQNLGFRWTFWICAILFGVFLFGIIFFVPETTYRRPPGLVAQLTADAEKTRNLEEHDDNEKNTPVRIETTYSHEPVSESRMSYLRSLRVFTGKYSDAPMLKIFARPFILFFYPPVLWGFLLYGTTLTWIVVFSVVNGVIFVKPPYNFSVSQTGLISLSPFLLTLIGEVISGPMNDWICVYLTNKNRGIYEPEFRLPLVFFTVILGSVGFFGFGATIHYETHWTGPVLCFGFANMAMAFASTAVFGYVVDCYPRLSEEIFVSVNARNLLTFGFTYFVNTWLERNGVLIVFSALGAMFLFVCFLTIPMWIFGKKIRSWIGRNQWLQEFMTDEE</sequence>
<evidence type="ECO:0000256" key="5">
    <source>
        <dbReference type="SAM" id="Phobius"/>
    </source>
</evidence>
<evidence type="ECO:0000256" key="4">
    <source>
        <dbReference type="ARBA" id="ARBA00023136"/>
    </source>
</evidence>
<dbReference type="InterPro" id="IPR020846">
    <property type="entry name" value="MFS_dom"/>
</dbReference>
<feature type="transmembrane region" description="Helical" evidence="5">
    <location>
        <begin position="506"/>
        <end position="529"/>
    </location>
</feature>
<dbReference type="AlphaFoldDB" id="B8MCI7"/>
<dbReference type="InParanoid" id="B8MCI7"/>
<feature type="domain" description="Major facilitator superfamily (MFS) profile" evidence="6">
    <location>
        <begin position="74"/>
        <end position="551"/>
    </location>
</feature>
<accession>B8MCI7</accession>
<evidence type="ECO:0000313" key="8">
    <source>
        <dbReference type="Proteomes" id="UP000001745"/>
    </source>
</evidence>
<evidence type="ECO:0000259" key="6">
    <source>
        <dbReference type="PROSITE" id="PS50850"/>
    </source>
</evidence>
<dbReference type="STRING" id="441959.B8MCI7"/>
<dbReference type="HOGENOM" id="CLU_008455_13_0_1"/>
<dbReference type="EMBL" id="EQ962655">
    <property type="protein sequence ID" value="EED18803.1"/>
    <property type="molecule type" value="Genomic_DNA"/>
</dbReference>
<evidence type="ECO:0000256" key="1">
    <source>
        <dbReference type="ARBA" id="ARBA00004141"/>
    </source>
</evidence>
<protein>
    <submittedName>
        <fullName evidence="7">Cycloheximide resistance protein, putative</fullName>
    </submittedName>
</protein>
<feature type="transmembrane region" description="Helical" evidence="5">
    <location>
        <begin position="442"/>
        <end position="466"/>
    </location>
</feature>
<dbReference type="PhylomeDB" id="B8MCI7"/>
<keyword evidence="2 5" id="KW-0812">Transmembrane</keyword>
<dbReference type="PANTHER" id="PTHR23502">
    <property type="entry name" value="MAJOR FACILITATOR SUPERFAMILY"/>
    <property type="match status" value="1"/>
</dbReference>
<dbReference type="InterPro" id="IPR011701">
    <property type="entry name" value="MFS"/>
</dbReference>
<feature type="transmembrane region" description="Helical" evidence="5">
    <location>
        <begin position="169"/>
        <end position="190"/>
    </location>
</feature>
<evidence type="ECO:0000256" key="2">
    <source>
        <dbReference type="ARBA" id="ARBA00022692"/>
    </source>
</evidence>
<dbReference type="PROSITE" id="PS50850">
    <property type="entry name" value="MFS"/>
    <property type="match status" value="1"/>
</dbReference>
<dbReference type="OMA" id="LVQCTIG"/>
<feature type="transmembrane region" description="Helical" evidence="5">
    <location>
        <begin position="413"/>
        <end position="436"/>
    </location>
</feature>
<proteinExistence type="predicted"/>
<feature type="transmembrane region" description="Helical" evidence="5">
    <location>
        <begin position="327"/>
        <end position="360"/>
    </location>
</feature>
<gene>
    <name evidence="7" type="ORF">TSTA_125200</name>
</gene>
<comment type="subcellular location">
    <subcellularLocation>
        <location evidence="1">Membrane</location>
        <topology evidence="1">Multi-pass membrane protein</topology>
    </subcellularLocation>
</comment>
<dbReference type="PANTHER" id="PTHR23502:SF20">
    <property type="entry name" value="TRANSPORTER, PUTATIVE (AFU_ORTHOLOGUE AFUA_6G13880)-RELATED"/>
    <property type="match status" value="1"/>
</dbReference>
<dbReference type="SUPFAM" id="SSF103473">
    <property type="entry name" value="MFS general substrate transporter"/>
    <property type="match status" value="1"/>
</dbReference>